<proteinExistence type="inferred from homology"/>
<name>A0A7M7NM89_STRPU</name>
<dbReference type="GO" id="GO:0008643">
    <property type="term" value="P:carbohydrate transport"/>
    <property type="evidence" value="ECO:0007669"/>
    <property type="project" value="InterPro"/>
</dbReference>
<evidence type="ECO:0000313" key="4">
    <source>
        <dbReference type="EnsemblMetazoa" id="XP_030838574"/>
    </source>
</evidence>
<reference evidence="4" key="2">
    <citation type="submission" date="2021-01" db="UniProtKB">
        <authorList>
            <consortium name="EnsemblMetazoa"/>
        </authorList>
    </citation>
    <scope>IDENTIFICATION</scope>
</reference>
<dbReference type="GO" id="GO:0005886">
    <property type="term" value="C:plasma membrane"/>
    <property type="evidence" value="ECO:0000318"/>
    <property type="project" value="GO_Central"/>
</dbReference>
<feature type="transmembrane region" description="Helical" evidence="3">
    <location>
        <begin position="347"/>
        <end position="366"/>
    </location>
</feature>
<dbReference type="KEGG" id="spu:582692"/>
<feature type="transmembrane region" description="Helical" evidence="3">
    <location>
        <begin position="111"/>
        <end position="130"/>
    </location>
</feature>
<feature type="transmembrane region" description="Helical" evidence="3">
    <location>
        <begin position="233"/>
        <end position="253"/>
    </location>
</feature>
<feature type="region of interest" description="Disordered" evidence="2">
    <location>
        <begin position="1"/>
        <end position="32"/>
    </location>
</feature>
<dbReference type="GO" id="GO:0006869">
    <property type="term" value="P:lipid transport"/>
    <property type="evidence" value="ECO:0000318"/>
    <property type="project" value="GO_Central"/>
</dbReference>
<feature type="transmembrane region" description="Helical" evidence="3">
    <location>
        <begin position="136"/>
        <end position="158"/>
    </location>
</feature>
<sequence length="531" mass="59870">MAGKTLGFIDEELSEETTPLAPEKPRSGKRKSSRLKLREKICYGLGGMPYQLTNTVIGFYISVFLLDTAQIKPSSASAVIFAGRFWDAITDPLVGYLVMKTDTRFGKLKPWMFVGAPAASVLYFFIWYVPDFDQESYLMAWYLLFYCGFQTMLSLYYMPYSTLTFYLTESQSERDSATLYRMVCEVASNLLGNLVMGQTVLAYTKGYERPSCDDNSTLGNTTSEYREQEERGYSVGALCLCAVLLVSASCTLIGTTEKKIKKKDNEEEQNFFKGLRMVLTFKPYLTLMFSFLCLLLSVMTIQGNYALFIKYAMKEETYQNFIIVIIFFGFALMPLWQLFLKKFGKKAALFVGTLANIPMFFGHAFLPPGNTWALYLFCVLAGNAVAVVMLVPWSMVPDVIDDFVIKTGSTYEAVFYSFFVMFTKMGAGCALAVSTLALGASGYESGACAQPESVQLTLRILVSAVPMGCTVLGFIALAFYPITEEQRKKNKTILEIWRDDKDERRRTTVLRSKEARDRTRSVRTYSTTVVM</sequence>
<dbReference type="PANTHER" id="PTHR11328">
    <property type="entry name" value="MAJOR FACILITATOR SUPERFAMILY DOMAIN-CONTAINING PROTEIN"/>
    <property type="match status" value="1"/>
</dbReference>
<evidence type="ECO:0000313" key="5">
    <source>
        <dbReference type="Proteomes" id="UP000007110"/>
    </source>
</evidence>
<dbReference type="GeneID" id="582692"/>
<keyword evidence="3" id="KW-0812">Transmembrane</keyword>
<dbReference type="InterPro" id="IPR036259">
    <property type="entry name" value="MFS_trans_sf"/>
</dbReference>
<evidence type="ECO:0000256" key="1">
    <source>
        <dbReference type="ARBA" id="ARBA00008335"/>
    </source>
</evidence>
<dbReference type="RefSeq" id="XP_030838574.1">
    <property type="nucleotide sequence ID" value="XM_030982714.1"/>
</dbReference>
<evidence type="ECO:0000256" key="3">
    <source>
        <dbReference type="SAM" id="Phobius"/>
    </source>
</evidence>
<dbReference type="InParanoid" id="A0A7M7NM89"/>
<dbReference type="PANTHER" id="PTHR11328:SF24">
    <property type="entry name" value="MAJOR FACILITATOR SUPERFAMILY (MFS) PROFILE DOMAIN-CONTAINING PROTEIN"/>
    <property type="match status" value="1"/>
</dbReference>
<dbReference type="EnsemblMetazoa" id="XM_030982714">
    <property type="protein sequence ID" value="XP_030838574"/>
    <property type="gene ID" value="LOC582692"/>
</dbReference>
<dbReference type="Gene3D" id="1.20.1250.20">
    <property type="entry name" value="MFS general substrate transporter like domains"/>
    <property type="match status" value="1"/>
</dbReference>
<keyword evidence="3" id="KW-1133">Transmembrane helix</keyword>
<keyword evidence="3" id="KW-0472">Membrane</keyword>
<feature type="transmembrane region" description="Helical" evidence="3">
    <location>
        <begin position="321"/>
        <end position="340"/>
    </location>
</feature>
<dbReference type="OrthoDB" id="197206at2759"/>
<dbReference type="AlphaFoldDB" id="A0A7M7NM89"/>
<comment type="similarity">
    <text evidence="1">Belongs to the major facilitator superfamily.</text>
</comment>
<dbReference type="OMA" id="AFAIGFN"/>
<protein>
    <submittedName>
        <fullName evidence="4">Uncharacterized protein</fullName>
    </submittedName>
</protein>
<accession>A0A7M7NM89</accession>
<dbReference type="SUPFAM" id="SSF103473">
    <property type="entry name" value="MFS general substrate transporter"/>
    <property type="match status" value="1"/>
</dbReference>
<feature type="transmembrane region" description="Helical" evidence="3">
    <location>
        <begin position="372"/>
        <end position="393"/>
    </location>
</feature>
<feature type="transmembrane region" description="Helical" evidence="3">
    <location>
        <begin position="414"/>
        <end position="440"/>
    </location>
</feature>
<dbReference type="CTD" id="84879"/>
<dbReference type="Pfam" id="PF13347">
    <property type="entry name" value="MFS_2"/>
    <property type="match status" value="1"/>
</dbReference>
<dbReference type="InterPro" id="IPR039672">
    <property type="entry name" value="MFS_2"/>
</dbReference>
<evidence type="ECO:0000256" key="2">
    <source>
        <dbReference type="SAM" id="MobiDB-lite"/>
    </source>
</evidence>
<dbReference type="GO" id="GO:0055085">
    <property type="term" value="P:transmembrane transport"/>
    <property type="evidence" value="ECO:0000318"/>
    <property type="project" value="GO_Central"/>
</dbReference>
<dbReference type="GO" id="GO:0015293">
    <property type="term" value="F:symporter activity"/>
    <property type="evidence" value="ECO:0007669"/>
    <property type="project" value="InterPro"/>
</dbReference>
<reference evidence="5" key="1">
    <citation type="submission" date="2015-02" db="EMBL/GenBank/DDBJ databases">
        <title>Genome sequencing for Strongylocentrotus purpuratus.</title>
        <authorList>
            <person name="Murali S."/>
            <person name="Liu Y."/>
            <person name="Vee V."/>
            <person name="English A."/>
            <person name="Wang M."/>
            <person name="Skinner E."/>
            <person name="Han Y."/>
            <person name="Muzny D.M."/>
            <person name="Worley K.C."/>
            <person name="Gibbs R.A."/>
        </authorList>
    </citation>
    <scope>NUCLEOTIDE SEQUENCE</scope>
</reference>
<organism evidence="4 5">
    <name type="scientific">Strongylocentrotus purpuratus</name>
    <name type="common">Purple sea urchin</name>
    <dbReference type="NCBI Taxonomy" id="7668"/>
    <lineage>
        <taxon>Eukaryota</taxon>
        <taxon>Metazoa</taxon>
        <taxon>Echinodermata</taxon>
        <taxon>Eleutherozoa</taxon>
        <taxon>Echinozoa</taxon>
        <taxon>Echinoidea</taxon>
        <taxon>Euechinoidea</taxon>
        <taxon>Echinacea</taxon>
        <taxon>Camarodonta</taxon>
        <taxon>Echinidea</taxon>
        <taxon>Strongylocentrotidae</taxon>
        <taxon>Strongylocentrotus</taxon>
    </lineage>
</organism>
<feature type="transmembrane region" description="Helical" evidence="3">
    <location>
        <begin position="460"/>
        <end position="482"/>
    </location>
</feature>
<feature type="transmembrane region" description="Helical" evidence="3">
    <location>
        <begin position="41"/>
        <end position="66"/>
    </location>
</feature>
<dbReference type="Proteomes" id="UP000007110">
    <property type="component" value="Unassembled WGS sequence"/>
</dbReference>
<feature type="transmembrane region" description="Helical" evidence="3">
    <location>
        <begin position="283"/>
        <end position="301"/>
    </location>
</feature>
<keyword evidence="5" id="KW-1185">Reference proteome</keyword>